<feature type="domain" description="Integrase catalytic" evidence="1">
    <location>
        <begin position="1424"/>
        <end position="1606"/>
    </location>
</feature>
<protein>
    <recommendedName>
        <fullName evidence="1">Integrase catalytic domain-containing protein</fullName>
    </recommendedName>
</protein>
<dbReference type="InterPro" id="IPR041588">
    <property type="entry name" value="Integrase_H2C2"/>
</dbReference>
<sequence length="1731" mass="197872">MGVYEEAKLRLGDLQKRIQRIHDAGLELSDPKATKTSVTKFKIMYTTLENLRDDFELQITTIIRHLSKIGSTAEDVVTDKIRSEFEEVYFKCKIIADEFLPEANSNAELNQTFIEPRRKEPTSTFLPIEKLAIPKFRGDPKEYTNFRNLFDTIIHENEHIKTVAKFGYLKFYLEGEPSKLVGNLMLTDRNYELALSQLTARYSNRRIIAESHLDELSNAPKATFSDGTSIRNLLNVVTESTGALENLTYPVDQWDPVLLHLLQKKLDQPLRAQWELLVDTTEDPTVKEFITFLTKYCKSATVSQISNEVVKPYIKGYKSSKPTVMFSSQQAQKTVTNKFQRYDHGEKKTFSCQVCNEQPGHLLIHCSQFKEKNPQERYQIIKDLNRCFMCFSEHLANQCKNTKKCYECGGRHHTMLHLRVTESSSTMPEQSVTAHVTMAATQNRRLHSSILLSTASVRIQNENGHYITVRALLDSASQSSFITEGCVKRLGLNRMKSEVMIQALAGTQVPAVRGKTNVVVCPVSCDEPRFTLDVLILTRITGSLPSNRIQVESWPHLEGLNLADPQYNEPLPIDLLIGADMFPYVVSGEKKQGDVNQPIAFSTVFGWVLMGRISSPVASIPVTMCSTLESIDRTFKQFLEVENVPTVVKNTPEDIECEEIYKETTNRQPDGRYIVNLPFKQKLPLLGSSKDQALCRLRQLENRFQKSPELRKEYNKGMRDYLDTGHMSEVEHEQKSERNSYYIPHQAVERPGSTTTRMRIVFDASMKTTSGMSLNDHLHCGQKLQQDLPGIVLRFRLHPIVFTADIKQMFRQINVTETHRSYQRLLYRFSSNEDIQVYEMNTVTFGLRSSPFLAIRTLHQLVQDEATNNPKIQTIVKRDMYVDDIATGAENEEEAIKMQQNLVSIFAKGQFELRKWSSNSKKLLENIPEDHRQTHPVAFKEYDSDYTKVLGLNWQPRVDSFSYSYQPNPVRFSKRAILSEIARIYDPLGLLAPVTTDLKRLMKYLWLAEVGWDQEIPEEAIVAWRKYHEQLPVLATLRIPRQVTQPNSVYELHGFSDSSEAAYAAVVYLRVDSGNEVTCKLLMGKSKIVPASKMSIPRSELCGALLLARLLEFIKPNLVNLDIGQVIAWSDSTVTLAWIKTPTAKLKTFVANRVAKIQQVTCIDTWRHVPTAENPADCASRGLGPKDLATHELWWNGPEFLRHGPSDWPQKIQMSPTDSLEEEIEEKPVTLTAVIKEEEVALLHHSDNLPKILRLTVYLLRFRNRLRDKTFALTTALPTSEETDFALQALVRWTQHVFFADDIKQLEQDRPCSMKLRKLAPFLDKHGLLRVGGRLANAKMPYNEKYPLLLPKCSRLTALLIDYVHRTQSHPGPQTLQNILCQDYWILSARSIIKKRTHKCIPCFRVKPRMSQPVMGNLPPYRLAQIKPFSKVGVDFAGPFDVKAAMLRKVKVTKAYICVFVCMVTTAIHIELVSDLSTPLFIATLDRFISRRGRCSDIYSDCGTNFVGTHRYLKEIDAIIRQPNYAQHVVENQIKWHFNPPAAPHMGGLWEAAVKSVKTLLHRIIMDRVLTYEELNTVLHHVEATLNSRPLSAMSSDPSDFRTLTAGHFLTMEPLVAIPAPKEPDQSIMISLRKRWSLVQQIQHHFWSRWQKEYLHTLQERPKWTRVTPNLQIGDLVIVKEPTPPLTWRTARVIEVHPGMDGVVRVAKIQTATGKVLTRPAVKLCPMPLHD</sequence>
<dbReference type="SUPFAM" id="SSF56672">
    <property type="entry name" value="DNA/RNA polymerases"/>
    <property type="match status" value="1"/>
</dbReference>
<dbReference type="GO" id="GO:0042575">
    <property type="term" value="C:DNA polymerase complex"/>
    <property type="evidence" value="ECO:0007669"/>
    <property type="project" value="UniProtKB-ARBA"/>
</dbReference>
<dbReference type="GO" id="GO:0071897">
    <property type="term" value="P:DNA biosynthetic process"/>
    <property type="evidence" value="ECO:0007669"/>
    <property type="project" value="UniProtKB-ARBA"/>
</dbReference>
<dbReference type="Gene3D" id="3.30.70.270">
    <property type="match status" value="1"/>
</dbReference>
<dbReference type="InterPro" id="IPR001584">
    <property type="entry name" value="Integrase_cat-core"/>
</dbReference>
<dbReference type="PANTHER" id="PTHR47331">
    <property type="entry name" value="PHD-TYPE DOMAIN-CONTAINING PROTEIN"/>
    <property type="match status" value="1"/>
</dbReference>
<dbReference type="EMBL" id="CARXXK010000001">
    <property type="protein sequence ID" value="CAI6347562.1"/>
    <property type="molecule type" value="Genomic_DNA"/>
</dbReference>
<dbReference type="InterPro" id="IPR021109">
    <property type="entry name" value="Peptidase_aspartic_dom_sf"/>
</dbReference>
<dbReference type="Pfam" id="PF00078">
    <property type="entry name" value="RVT_1"/>
    <property type="match status" value="1"/>
</dbReference>
<dbReference type="Pfam" id="PF05380">
    <property type="entry name" value="Peptidase_A17"/>
    <property type="match status" value="1"/>
</dbReference>
<organism evidence="2 3">
    <name type="scientific">Macrosiphum euphorbiae</name>
    <name type="common">potato aphid</name>
    <dbReference type="NCBI Taxonomy" id="13131"/>
    <lineage>
        <taxon>Eukaryota</taxon>
        <taxon>Metazoa</taxon>
        <taxon>Ecdysozoa</taxon>
        <taxon>Arthropoda</taxon>
        <taxon>Hexapoda</taxon>
        <taxon>Insecta</taxon>
        <taxon>Pterygota</taxon>
        <taxon>Neoptera</taxon>
        <taxon>Paraneoptera</taxon>
        <taxon>Hemiptera</taxon>
        <taxon>Sternorrhyncha</taxon>
        <taxon>Aphidomorpha</taxon>
        <taxon>Aphidoidea</taxon>
        <taxon>Aphididae</taxon>
        <taxon>Macrosiphini</taxon>
        <taxon>Macrosiphum</taxon>
    </lineage>
</organism>
<evidence type="ECO:0000259" key="1">
    <source>
        <dbReference type="PROSITE" id="PS50994"/>
    </source>
</evidence>
<dbReference type="InterPro" id="IPR005312">
    <property type="entry name" value="DUF1759"/>
</dbReference>
<name>A0AAV0VTE7_9HEMI</name>
<dbReference type="InterPro" id="IPR036397">
    <property type="entry name" value="RNaseH_sf"/>
</dbReference>
<dbReference type="Pfam" id="PF17921">
    <property type="entry name" value="Integrase_H2C2"/>
    <property type="match status" value="1"/>
</dbReference>
<accession>A0AAV0VTE7</accession>
<dbReference type="InterPro" id="IPR043502">
    <property type="entry name" value="DNA/RNA_pol_sf"/>
</dbReference>
<dbReference type="Pfam" id="PF18701">
    <property type="entry name" value="DUF5641"/>
    <property type="match status" value="1"/>
</dbReference>
<gene>
    <name evidence="2" type="ORF">MEUPH1_LOCUS4337</name>
</gene>
<evidence type="ECO:0000313" key="3">
    <source>
        <dbReference type="Proteomes" id="UP001160148"/>
    </source>
</evidence>
<dbReference type="Gene3D" id="2.40.70.10">
    <property type="entry name" value="Acid Proteases"/>
    <property type="match status" value="1"/>
</dbReference>
<keyword evidence="3" id="KW-1185">Reference proteome</keyword>
<proteinExistence type="predicted"/>
<dbReference type="CDD" id="cd01644">
    <property type="entry name" value="RT_pepA17"/>
    <property type="match status" value="1"/>
</dbReference>
<dbReference type="Proteomes" id="UP001160148">
    <property type="component" value="Unassembled WGS sequence"/>
</dbReference>
<dbReference type="InterPro" id="IPR043128">
    <property type="entry name" value="Rev_trsase/Diguanyl_cyclase"/>
</dbReference>
<dbReference type="GO" id="GO:0003676">
    <property type="term" value="F:nucleic acid binding"/>
    <property type="evidence" value="ECO:0007669"/>
    <property type="project" value="InterPro"/>
</dbReference>
<evidence type="ECO:0000313" key="2">
    <source>
        <dbReference type="EMBL" id="CAI6347562.1"/>
    </source>
</evidence>
<dbReference type="InterPro" id="IPR000477">
    <property type="entry name" value="RT_dom"/>
</dbReference>
<dbReference type="SUPFAM" id="SSF53098">
    <property type="entry name" value="Ribonuclease H-like"/>
    <property type="match status" value="1"/>
</dbReference>
<comment type="caution">
    <text evidence="2">The sequence shown here is derived from an EMBL/GenBank/DDBJ whole genome shotgun (WGS) entry which is preliminary data.</text>
</comment>
<dbReference type="Pfam" id="PF03564">
    <property type="entry name" value="DUF1759"/>
    <property type="match status" value="1"/>
</dbReference>
<dbReference type="InterPro" id="IPR040676">
    <property type="entry name" value="DUF5641"/>
</dbReference>
<dbReference type="Gene3D" id="3.30.420.10">
    <property type="entry name" value="Ribonuclease H-like superfamily/Ribonuclease H"/>
    <property type="match status" value="1"/>
</dbReference>
<dbReference type="GO" id="GO:0015074">
    <property type="term" value="P:DNA integration"/>
    <property type="evidence" value="ECO:0007669"/>
    <property type="project" value="InterPro"/>
</dbReference>
<dbReference type="PANTHER" id="PTHR47331:SF1">
    <property type="entry name" value="GAG-LIKE PROTEIN"/>
    <property type="match status" value="1"/>
</dbReference>
<dbReference type="PROSITE" id="PS50994">
    <property type="entry name" value="INTEGRASE"/>
    <property type="match status" value="1"/>
</dbReference>
<dbReference type="InterPro" id="IPR012337">
    <property type="entry name" value="RNaseH-like_sf"/>
</dbReference>
<reference evidence="2 3" key="1">
    <citation type="submission" date="2023-01" db="EMBL/GenBank/DDBJ databases">
        <authorList>
            <person name="Whitehead M."/>
        </authorList>
    </citation>
    <scope>NUCLEOTIDE SEQUENCE [LARGE SCALE GENOMIC DNA]</scope>
</reference>
<dbReference type="Gene3D" id="3.10.10.10">
    <property type="entry name" value="HIV Type 1 Reverse Transcriptase, subunit A, domain 1"/>
    <property type="match status" value="1"/>
</dbReference>
<dbReference type="InterPro" id="IPR008042">
    <property type="entry name" value="Retrotrans_Pao"/>
</dbReference>